<dbReference type="InterPro" id="IPR036034">
    <property type="entry name" value="PDZ_sf"/>
</dbReference>
<keyword evidence="5 11" id="KW-0812">Transmembrane</keyword>
<keyword evidence="14" id="KW-1185">Reference proteome</keyword>
<keyword evidence="7 11" id="KW-0862">Zinc</keyword>
<dbReference type="GO" id="GO:0006508">
    <property type="term" value="P:proteolysis"/>
    <property type="evidence" value="ECO:0007669"/>
    <property type="project" value="UniProtKB-KW"/>
</dbReference>
<dbReference type="AlphaFoldDB" id="A0A5C8KN17"/>
<dbReference type="PANTHER" id="PTHR42837">
    <property type="entry name" value="REGULATOR OF SIGMA-E PROTEASE RSEP"/>
    <property type="match status" value="1"/>
</dbReference>
<evidence type="ECO:0000256" key="5">
    <source>
        <dbReference type="ARBA" id="ARBA00022692"/>
    </source>
</evidence>
<evidence type="ECO:0000313" key="14">
    <source>
        <dbReference type="Proteomes" id="UP000321248"/>
    </source>
</evidence>
<dbReference type="GO" id="GO:0016020">
    <property type="term" value="C:membrane"/>
    <property type="evidence" value="ECO:0007669"/>
    <property type="project" value="UniProtKB-SubCell"/>
</dbReference>
<dbReference type="SUPFAM" id="SSF50156">
    <property type="entry name" value="PDZ domain-like"/>
    <property type="match status" value="2"/>
</dbReference>
<dbReference type="GO" id="GO:0046872">
    <property type="term" value="F:metal ion binding"/>
    <property type="evidence" value="ECO:0007669"/>
    <property type="project" value="UniProtKB-KW"/>
</dbReference>
<reference evidence="13 14" key="1">
    <citation type="submission" date="2019-08" db="EMBL/GenBank/DDBJ databases">
        <authorList>
            <person name="Karlyshev A.V."/>
        </authorList>
    </citation>
    <scope>NUCLEOTIDE SEQUENCE [LARGE SCALE GENOMIC DNA]</scope>
    <source>
        <strain evidence="13 14">Alg18-2.2</strain>
    </source>
</reference>
<feature type="domain" description="Peptidase M50" evidence="12">
    <location>
        <begin position="11"/>
        <end position="426"/>
    </location>
</feature>
<feature type="transmembrane region" description="Helical" evidence="11">
    <location>
        <begin position="6"/>
        <end position="29"/>
    </location>
</feature>
<comment type="caution">
    <text evidence="13">The sequence shown here is derived from an EMBL/GenBank/DDBJ whole genome shotgun (WGS) entry which is preliminary data.</text>
</comment>
<dbReference type="Pfam" id="PF02163">
    <property type="entry name" value="Peptidase_M50"/>
    <property type="match status" value="1"/>
</dbReference>
<keyword evidence="10 11" id="KW-0472">Membrane</keyword>
<name>A0A5C8KN17_9GAMM</name>
<dbReference type="EMBL" id="VRTS01000006">
    <property type="protein sequence ID" value="TXK62158.1"/>
    <property type="molecule type" value="Genomic_DNA"/>
</dbReference>
<evidence type="ECO:0000256" key="3">
    <source>
        <dbReference type="ARBA" id="ARBA00007931"/>
    </source>
</evidence>
<dbReference type="GO" id="GO:0004222">
    <property type="term" value="F:metalloendopeptidase activity"/>
    <property type="evidence" value="ECO:0007669"/>
    <property type="project" value="InterPro"/>
</dbReference>
<dbReference type="OrthoDB" id="9782003at2"/>
<keyword evidence="4" id="KW-0645">Protease</keyword>
<organism evidence="13 14">
    <name type="scientific">Alkalisalibacterium limincola</name>
    <dbReference type="NCBI Taxonomy" id="2699169"/>
    <lineage>
        <taxon>Bacteria</taxon>
        <taxon>Pseudomonadati</taxon>
        <taxon>Pseudomonadota</taxon>
        <taxon>Gammaproteobacteria</taxon>
        <taxon>Lysobacterales</taxon>
        <taxon>Lysobacteraceae</taxon>
        <taxon>Alkalisalibacterium</taxon>
    </lineage>
</organism>
<feature type="transmembrane region" description="Helical" evidence="11">
    <location>
        <begin position="413"/>
        <end position="434"/>
    </location>
</feature>
<evidence type="ECO:0000256" key="8">
    <source>
        <dbReference type="ARBA" id="ARBA00022989"/>
    </source>
</evidence>
<evidence type="ECO:0000256" key="7">
    <source>
        <dbReference type="ARBA" id="ARBA00022833"/>
    </source>
</evidence>
<proteinExistence type="inferred from homology"/>
<keyword evidence="6 11" id="KW-0378">Hydrolase</keyword>
<evidence type="ECO:0000256" key="6">
    <source>
        <dbReference type="ARBA" id="ARBA00022801"/>
    </source>
</evidence>
<protein>
    <recommendedName>
        <fullName evidence="11">Zinc metalloprotease</fullName>
        <ecNumber evidence="11">3.4.24.-</ecNumber>
    </recommendedName>
</protein>
<feature type="transmembrane region" description="Helical" evidence="11">
    <location>
        <begin position="368"/>
        <end position="401"/>
    </location>
</feature>
<evidence type="ECO:0000256" key="10">
    <source>
        <dbReference type="ARBA" id="ARBA00023136"/>
    </source>
</evidence>
<dbReference type="InterPro" id="IPR008915">
    <property type="entry name" value="Peptidase_M50"/>
</dbReference>
<comment type="subcellular location">
    <subcellularLocation>
        <location evidence="2">Membrane</location>
        <topology evidence="2">Multi-pass membrane protein</topology>
    </subcellularLocation>
</comment>
<keyword evidence="8 11" id="KW-1133">Transmembrane helix</keyword>
<dbReference type="PANTHER" id="PTHR42837:SF2">
    <property type="entry name" value="MEMBRANE METALLOPROTEASE ARASP2, CHLOROPLASTIC-RELATED"/>
    <property type="match status" value="1"/>
</dbReference>
<dbReference type="InterPro" id="IPR004387">
    <property type="entry name" value="Pept_M50_Zn"/>
</dbReference>
<sequence length="443" mass="48777">MEAFFGSIWWLIVSLGILVTFHEFGHYWVARRCGVRVLRFSVGFGKPLWQRRGKDGTVYQVAAIPLGGYVKMLDEREIEVRPEDRHEAFNNKTVWQRIAIVAAGPGFNLILCLALLWAMFIIGKPDYEPLVGTVQGPAAEAGFEYGDRLTSVGGRGVDTWSHAMMALTVSAIDREAVEVDVRTAGGFERTRTLDFANAPAIDERNVMREIGLVPQQFLLEPVIGEVSYPDSPLRSGDRVVSIDGGPVRSWNEITGLVAAAAGPDRALEVVVERDGLRLPLQVRPQLYEGERWVLGITPQPREAEYDALLRYGPIDAIGAAGRETWHLTTTTFAMLWRMINGTASLQNLSGPITIAQYANSSAGLGVAWFLNFLALLSLSLAIINLLPIPILDGGHLLYYFIELIKGSPVSERTMIVGQYIGLAMLAGLMGLAFYNDILRLFGS</sequence>
<dbReference type="CDD" id="cd06163">
    <property type="entry name" value="S2P-M50_PDZ_RseP-like"/>
    <property type="match status" value="1"/>
</dbReference>
<evidence type="ECO:0000256" key="1">
    <source>
        <dbReference type="ARBA" id="ARBA00001947"/>
    </source>
</evidence>
<comment type="cofactor">
    <cofactor evidence="1 11">
        <name>Zn(2+)</name>
        <dbReference type="ChEBI" id="CHEBI:29105"/>
    </cofactor>
</comment>
<dbReference type="NCBIfam" id="TIGR00054">
    <property type="entry name" value="RIP metalloprotease RseP"/>
    <property type="match status" value="1"/>
</dbReference>
<dbReference type="Gene3D" id="2.30.42.10">
    <property type="match status" value="2"/>
</dbReference>
<evidence type="ECO:0000256" key="9">
    <source>
        <dbReference type="ARBA" id="ARBA00023049"/>
    </source>
</evidence>
<dbReference type="Proteomes" id="UP000321248">
    <property type="component" value="Unassembled WGS sequence"/>
</dbReference>
<accession>A0A5C8KN17</accession>
<feature type="transmembrane region" description="Helical" evidence="11">
    <location>
        <begin position="98"/>
        <end position="120"/>
    </location>
</feature>
<keyword evidence="11" id="KW-0479">Metal-binding</keyword>
<gene>
    <name evidence="13" type="primary">rseP</name>
    <name evidence="13" type="ORF">FU658_10035</name>
</gene>
<dbReference type="EC" id="3.4.24.-" evidence="11"/>
<evidence type="ECO:0000259" key="12">
    <source>
        <dbReference type="Pfam" id="PF02163"/>
    </source>
</evidence>
<evidence type="ECO:0000313" key="13">
    <source>
        <dbReference type="EMBL" id="TXK62158.1"/>
    </source>
</evidence>
<evidence type="ECO:0000256" key="11">
    <source>
        <dbReference type="RuleBase" id="RU362031"/>
    </source>
</evidence>
<comment type="similarity">
    <text evidence="3 11">Belongs to the peptidase M50B family.</text>
</comment>
<evidence type="ECO:0000256" key="4">
    <source>
        <dbReference type="ARBA" id="ARBA00022670"/>
    </source>
</evidence>
<dbReference type="RefSeq" id="WP_147891951.1">
    <property type="nucleotide sequence ID" value="NZ_VRTS01000006.1"/>
</dbReference>
<keyword evidence="9 11" id="KW-0482">Metalloprotease</keyword>
<evidence type="ECO:0000256" key="2">
    <source>
        <dbReference type="ARBA" id="ARBA00004141"/>
    </source>
</evidence>